<dbReference type="VEuPathDB" id="TriTrypDB:TvY486_1107190"/>
<dbReference type="InterPro" id="IPR010754">
    <property type="entry name" value="OPA3-like"/>
</dbReference>
<feature type="compositionally biased region" description="Polar residues" evidence="3">
    <location>
        <begin position="69"/>
        <end position="84"/>
    </location>
</feature>
<dbReference type="AlphaFoldDB" id="G0UBN8"/>
<dbReference type="GO" id="GO:0019216">
    <property type="term" value="P:regulation of lipid metabolic process"/>
    <property type="evidence" value="ECO:0007669"/>
    <property type="project" value="TreeGrafter"/>
</dbReference>
<protein>
    <recommendedName>
        <fullName evidence="5">Optic atrophy 3 protein (OPA3)</fullName>
    </recommendedName>
</protein>
<proteinExistence type="inferred from homology"/>
<dbReference type="Pfam" id="PF07047">
    <property type="entry name" value="OPA3"/>
    <property type="match status" value="1"/>
</dbReference>
<sequence>MPTPLYRFGFLAIRQLTKPMVTTIVRRAHSKGRITLSVCLFLGHLSNGISSVIALWGSEERRAAHKSVGLSSSPEAMNPSSGKPSTVEGKCENSGKVIVAPRTRSLLSASSNMERTGREGVGRFLLLRKQMKTPWQAFRAGFTEAVPEEHLVKEGSQLLTEFCVYFVLASMLFVEIRYNARSVEARERHLYQRLDALEQKVNELVSAGSPSLGALEVPEHPEKTRRFDLVRRGVERITNLFPPR</sequence>
<evidence type="ECO:0000256" key="1">
    <source>
        <dbReference type="ARBA" id="ARBA00007584"/>
    </source>
</evidence>
<evidence type="ECO:0000256" key="3">
    <source>
        <dbReference type="SAM" id="MobiDB-lite"/>
    </source>
</evidence>
<evidence type="ECO:0008006" key="5">
    <source>
        <dbReference type="Google" id="ProtNLM"/>
    </source>
</evidence>
<dbReference type="GO" id="GO:0005739">
    <property type="term" value="C:mitochondrion"/>
    <property type="evidence" value="ECO:0007669"/>
    <property type="project" value="TreeGrafter"/>
</dbReference>
<dbReference type="PANTHER" id="PTHR12499:SF0">
    <property type="entry name" value="OPTIC ATROPHY 3 PROTEIN"/>
    <property type="match status" value="1"/>
</dbReference>
<dbReference type="OMA" id="NMERTGR"/>
<evidence type="ECO:0000256" key="2">
    <source>
        <dbReference type="ARBA" id="ARBA00023054"/>
    </source>
</evidence>
<organism evidence="4">
    <name type="scientific">Trypanosoma vivax (strain Y486)</name>
    <dbReference type="NCBI Taxonomy" id="1055687"/>
    <lineage>
        <taxon>Eukaryota</taxon>
        <taxon>Discoba</taxon>
        <taxon>Euglenozoa</taxon>
        <taxon>Kinetoplastea</taxon>
        <taxon>Metakinetoplastina</taxon>
        <taxon>Trypanosomatida</taxon>
        <taxon>Trypanosomatidae</taxon>
        <taxon>Trypanosoma</taxon>
        <taxon>Duttonella</taxon>
    </lineage>
</organism>
<comment type="similarity">
    <text evidence="1">Belongs to the OPA3 family.</text>
</comment>
<accession>G0UBN8</accession>
<reference evidence="4" key="1">
    <citation type="journal article" date="2012" name="Proc. Natl. Acad. Sci. U.S.A.">
        <title>Antigenic diversity is generated by distinct evolutionary mechanisms in African trypanosome species.</title>
        <authorList>
            <person name="Jackson A.P."/>
            <person name="Berry A."/>
            <person name="Aslett M."/>
            <person name="Allison H.C."/>
            <person name="Burton P."/>
            <person name="Vavrova-Anderson J."/>
            <person name="Brown R."/>
            <person name="Browne H."/>
            <person name="Corton N."/>
            <person name="Hauser H."/>
            <person name="Gamble J."/>
            <person name="Gilderthorp R."/>
            <person name="Marcello L."/>
            <person name="McQuillan J."/>
            <person name="Otto T.D."/>
            <person name="Quail M.A."/>
            <person name="Sanders M.J."/>
            <person name="van Tonder A."/>
            <person name="Ginger M.L."/>
            <person name="Field M.C."/>
            <person name="Barry J.D."/>
            <person name="Hertz-Fowler C."/>
            <person name="Berriman M."/>
        </authorList>
    </citation>
    <scope>NUCLEOTIDE SEQUENCE</scope>
    <source>
        <strain evidence="4">Y486</strain>
    </source>
</reference>
<dbReference type="PANTHER" id="PTHR12499">
    <property type="entry name" value="OPTIC ATROPHY 3 PROTEIN OPA3"/>
    <property type="match status" value="1"/>
</dbReference>
<name>G0UBN8_TRYVY</name>
<evidence type="ECO:0000313" key="4">
    <source>
        <dbReference type="EMBL" id="CCC53235.1"/>
    </source>
</evidence>
<dbReference type="EMBL" id="HE573027">
    <property type="protein sequence ID" value="CCC53235.1"/>
    <property type="molecule type" value="Genomic_DNA"/>
</dbReference>
<gene>
    <name evidence="4" type="ORF">TVY486_1107190</name>
</gene>
<keyword evidence="2" id="KW-0175">Coiled coil</keyword>
<feature type="region of interest" description="Disordered" evidence="3">
    <location>
        <begin position="67"/>
        <end position="93"/>
    </location>
</feature>